<sequence length="103" mass="11557">MQNSNNDAIVSQSTLIGMHTTIIQSLLSSSSSSSSMQRQQQQQQLSLRENQQTITNTTRSNKYCSWLENNCPHCLAGGLVEVRYKENLSTSQKRISLVYSSNN</sequence>
<accession>A0A7S2SGQ2</accession>
<organism evidence="2">
    <name type="scientific">Eucampia antarctica</name>
    <dbReference type="NCBI Taxonomy" id="49252"/>
    <lineage>
        <taxon>Eukaryota</taxon>
        <taxon>Sar</taxon>
        <taxon>Stramenopiles</taxon>
        <taxon>Ochrophyta</taxon>
        <taxon>Bacillariophyta</taxon>
        <taxon>Mediophyceae</taxon>
        <taxon>Biddulphiophycidae</taxon>
        <taxon>Hemiaulales</taxon>
        <taxon>Hemiaulaceae</taxon>
        <taxon>Eucampia</taxon>
    </lineage>
</organism>
<gene>
    <name evidence="2" type="ORF">EANT1437_LOCUS14918</name>
</gene>
<protein>
    <submittedName>
        <fullName evidence="2">Uncharacterized protein</fullName>
    </submittedName>
</protein>
<dbReference type="EMBL" id="HBHI01029108">
    <property type="protein sequence ID" value="CAD9699561.1"/>
    <property type="molecule type" value="Transcribed_RNA"/>
</dbReference>
<reference evidence="2" key="1">
    <citation type="submission" date="2021-01" db="EMBL/GenBank/DDBJ databases">
        <authorList>
            <person name="Corre E."/>
            <person name="Pelletier E."/>
            <person name="Niang G."/>
            <person name="Scheremetjew M."/>
            <person name="Finn R."/>
            <person name="Kale V."/>
            <person name="Holt S."/>
            <person name="Cochrane G."/>
            <person name="Meng A."/>
            <person name="Brown T."/>
            <person name="Cohen L."/>
        </authorList>
    </citation>
    <scope>NUCLEOTIDE SEQUENCE</scope>
    <source>
        <strain evidence="2">CCMP1452</strain>
    </source>
</reference>
<evidence type="ECO:0000313" key="2">
    <source>
        <dbReference type="EMBL" id="CAD9699561.1"/>
    </source>
</evidence>
<name>A0A7S2SGQ2_9STRA</name>
<evidence type="ECO:0000256" key="1">
    <source>
        <dbReference type="SAM" id="MobiDB-lite"/>
    </source>
</evidence>
<feature type="region of interest" description="Disordered" evidence="1">
    <location>
        <begin position="27"/>
        <end position="52"/>
    </location>
</feature>
<proteinExistence type="predicted"/>
<dbReference type="AlphaFoldDB" id="A0A7S2SGQ2"/>